<dbReference type="CTD" id="32453"/>
<reference evidence="5" key="2">
    <citation type="submission" date="2025-04" db="UniProtKB">
        <authorList>
            <consortium name="RefSeq"/>
        </authorList>
    </citation>
    <scope>IDENTIFICATION</scope>
</reference>
<dbReference type="SMART" id="SM01233">
    <property type="entry name" value="HABP4_PAI-RBP1"/>
    <property type="match status" value="1"/>
</dbReference>
<dbReference type="RefSeq" id="XP_016973469.1">
    <property type="nucleotide sequence ID" value="XM_017117980.1"/>
</dbReference>
<feature type="region of interest" description="Disordered" evidence="1">
    <location>
        <begin position="28"/>
        <end position="301"/>
    </location>
</feature>
<dbReference type="GO" id="GO:0003723">
    <property type="term" value="F:RNA binding"/>
    <property type="evidence" value="ECO:0007669"/>
    <property type="project" value="InterPro"/>
</dbReference>
<sequence length="301" mass="33415">MNSIRGNRYQLLSIDDDVMDMSSLSLAQDRKNMKSARKPSSLIAMKKMPPKPPKATRLFQPKLENTGFSLVASRKPKDGKDARDGREVMVEGGVLEEPEPVPEPGQRPGRGPASGRSGTMRSGGRNDRGARIFDRQSGSDRTGVKAVVKRNGGGAHNWGSPKQDIEMRNRAEWRPTNRTKSTSAVSTQSKSVDKEDSVEEPKQITLDEWRAMRASGQKKKPLEEKGLEKQSQSADGAAEGPGGADVAGRRSGRHMRLVDIQFNFYDERRTRSSKQRPILKISQDPEFCPKVDDEKQFPNLS</sequence>
<reference evidence="4" key="1">
    <citation type="journal article" date="2021" name="Elife">
        <title>Highly contiguous assemblies of 101 drosophilid genomes.</title>
        <authorList>
            <person name="Kim B.Y."/>
            <person name="Wang J.R."/>
            <person name="Miller D.E."/>
            <person name="Barmina O."/>
            <person name="Delaney E."/>
            <person name="Thompson A."/>
            <person name="Comeault A.A."/>
            <person name="Peede D."/>
            <person name="D'Agostino E.R."/>
            <person name="Pelaez J."/>
            <person name="Aguilar J.M."/>
            <person name="Haji D."/>
            <person name="Matsunaga T."/>
            <person name="Armstrong E.E."/>
            <person name="Zych M."/>
            <person name="Ogawa Y."/>
            <person name="Stamenkovic-Radak M."/>
            <person name="Jelic M."/>
            <person name="Veselinovic M.S."/>
            <person name="Tanaskovic M."/>
            <person name="Eric P."/>
            <person name="Gao J.J."/>
            <person name="Katoh T.K."/>
            <person name="Toda M.J."/>
            <person name="Watabe H."/>
            <person name="Watada M."/>
            <person name="Davis J.S."/>
            <person name="Moyle L.C."/>
            <person name="Manoli G."/>
            <person name="Bertolini E."/>
            <person name="Kostal V."/>
            <person name="Hawley R.S."/>
            <person name="Takahashi A."/>
            <person name="Jones C.D."/>
            <person name="Price D.K."/>
            <person name="Whiteman N."/>
            <person name="Kopp A."/>
            <person name="Matute D.R."/>
            <person name="Petrov D.A."/>
        </authorList>
    </citation>
    <scope>NUCLEOTIDE SEQUENCE [LARGE SCALE GENOMIC DNA]</scope>
</reference>
<protein>
    <submittedName>
        <fullName evidence="5">Plasminogen activator inhibitor 1 RNA-binding protein</fullName>
    </submittedName>
</protein>
<feature type="compositionally biased region" description="Basic and acidic residues" evidence="1">
    <location>
        <begin position="163"/>
        <end position="175"/>
    </location>
</feature>
<dbReference type="OMA" id="HNWGSPE"/>
<keyword evidence="4" id="KW-1185">Reference proteome</keyword>
<feature type="compositionally biased region" description="Basic and acidic residues" evidence="1">
    <location>
        <begin position="124"/>
        <end position="138"/>
    </location>
</feature>
<feature type="compositionally biased region" description="Basic and acidic residues" evidence="1">
    <location>
        <begin position="191"/>
        <end position="211"/>
    </location>
</feature>
<dbReference type="PANTHER" id="PTHR12299">
    <property type="entry name" value="HYALURONIC ACID-BINDING PROTEIN 4"/>
    <property type="match status" value="1"/>
</dbReference>
<feature type="compositionally biased region" description="Low complexity" evidence="1">
    <location>
        <begin position="104"/>
        <end position="123"/>
    </location>
</feature>
<name>A0A6P4EA92_DRORH</name>
<dbReference type="AlphaFoldDB" id="A0A6P4EA92"/>
<organism evidence="5">
    <name type="scientific">Drosophila rhopaloa</name>
    <name type="common">Fruit fly</name>
    <dbReference type="NCBI Taxonomy" id="1041015"/>
    <lineage>
        <taxon>Eukaryota</taxon>
        <taxon>Metazoa</taxon>
        <taxon>Ecdysozoa</taxon>
        <taxon>Arthropoda</taxon>
        <taxon>Hexapoda</taxon>
        <taxon>Insecta</taxon>
        <taxon>Pterygota</taxon>
        <taxon>Neoptera</taxon>
        <taxon>Endopterygota</taxon>
        <taxon>Diptera</taxon>
        <taxon>Brachycera</taxon>
        <taxon>Muscomorpha</taxon>
        <taxon>Ephydroidea</taxon>
        <taxon>Drosophilidae</taxon>
        <taxon>Drosophila</taxon>
        <taxon>Sophophora</taxon>
    </lineage>
</organism>
<dbReference type="OrthoDB" id="6022699at2759"/>
<dbReference type="GeneID" id="108040494"/>
<dbReference type="Pfam" id="PF04774">
    <property type="entry name" value="HABP4_PAI-RBP1"/>
    <property type="match status" value="1"/>
</dbReference>
<dbReference type="GO" id="GO:0005634">
    <property type="term" value="C:nucleus"/>
    <property type="evidence" value="ECO:0007669"/>
    <property type="project" value="TreeGrafter"/>
</dbReference>
<feature type="compositionally biased region" description="Basic and acidic residues" evidence="1">
    <location>
        <begin position="75"/>
        <end position="89"/>
    </location>
</feature>
<evidence type="ECO:0000313" key="3">
    <source>
        <dbReference type="EnsemblMetazoa" id="XP_016973469.1"/>
    </source>
</evidence>
<evidence type="ECO:0000313" key="5">
    <source>
        <dbReference type="RefSeq" id="XP_016973469.1"/>
    </source>
</evidence>
<reference evidence="3" key="3">
    <citation type="submission" date="2025-05" db="UniProtKB">
        <authorList>
            <consortium name="EnsemblMetazoa"/>
        </authorList>
    </citation>
    <scope>IDENTIFICATION</scope>
</reference>
<evidence type="ECO:0000313" key="4">
    <source>
        <dbReference type="Proteomes" id="UP001652680"/>
    </source>
</evidence>
<gene>
    <name evidence="5" type="primary">LOC108040494</name>
    <name evidence="3" type="synonym">108040494</name>
</gene>
<evidence type="ECO:0000259" key="2">
    <source>
        <dbReference type="SMART" id="SM01233"/>
    </source>
</evidence>
<dbReference type="InterPro" id="IPR006861">
    <property type="entry name" value="HABP4_PAIRBP1-bd"/>
</dbReference>
<accession>A0A6P4EA92</accession>
<dbReference type="EnsemblMetazoa" id="XM_017117980.1">
    <property type="protein sequence ID" value="XP_016973469.1"/>
    <property type="gene ID" value="LOC108040494"/>
</dbReference>
<dbReference type="GO" id="GO:0005737">
    <property type="term" value="C:cytoplasm"/>
    <property type="evidence" value="ECO:0007669"/>
    <property type="project" value="TreeGrafter"/>
</dbReference>
<evidence type="ECO:0000256" key="1">
    <source>
        <dbReference type="SAM" id="MobiDB-lite"/>
    </source>
</evidence>
<dbReference type="Proteomes" id="UP001652680">
    <property type="component" value="Unassembled WGS sequence"/>
</dbReference>
<feature type="compositionally biased region" description="Polar residues" evidence="1">
    <location>
        <begin position="176"/>
        <end position="190"/>
    </location>
</feature>
<dbReference type="InterPro" id="IPR039764">
    <property type="entry name" value="HABP4/SERBP1-like"/>
</dbReference>
<feature type="domain" description="Hyaluronan/mRNA-binding protein" evidence="2">
    <location>
        <begin position="129"/>
        <end position="234"/>
    </location>
</feature>
<feature type="compositionally biased region" description="Basic and acidic residues" evidence="1">
    <location>
        <begin position="287"/>
        <end position="301"/>
    </location>
</feature>
<dbReference type="PANTHER" id="PTHR12299:SF17">
    <property type="entry name" value="AT19571P-RELATED"/>
    <property type="match status" value="1"/>
</dbReference>
<proteinExistence type="predicted"/>